<gene>
    <name evidence="2" type="ordered locus">Ksed_05230</name>
</gene>
<evidence type="ECO:0000313" key="2">
    <source>
        <dbReference type="EMBL" id="ACV05593.1"/>
    </source>
</evidence>
<name>C7NL51_KYTSD</name>
<keyword evidence="1" id="KW-0812">Transmembrane</keyword>
<feature type="transmembrane region" description="Helical" evidence="1">
    <location>
        <begin position="82"/>
        <end position="107"/>
    </location>
</feature>
<feature type="transmembrane region" description="Helical" evidence="1">
    <location>
        <begin position="50"/>
        <end position="70"/>
    </location>
</feature>
<keyword evidence="3" id="KW-1185">Reference proteome</keyword>
<organism evidence="2 3">
    <name type="scientific">Kytococcus sedentarius (strain ATCC 14392 / DSM 20547 / JCM 11482 / CCUG 33030 / NBRC 15357 / NCTC 11040 / CCM 314 / 541)</name>
    <name type="common">Micrococcus sedentarius</name>
    <dbReference type="NCBI Taxonomy" id="478801"/>
    <lineage>
        <taxon>Bacteria</taxon>
        <taxon>Bacillati</taxon>
        <taxon>Actinomycetota</taxon>
        <taxon>Actinomycetes</taxon>
        <taxon>Micrococcales</taxon>
        <taxon>Kytococcaceae</taxon>
        <taxon>Kytococcus</taxon>
    </lineage>
</organism>
<dbReference type="HOGENOM" id="CLU_690353_0_0_11"/>
<evidence type="ECO:0000313" key="3">
    <source>
        <dbReference type="Proteomes" id="UP000006666"/>
    </source>
</evidence>
<feature type="transmembrane region" description="Helical" evidence="1">
    <location>
        <begin position="12"/>
        <end position="30"/>
    </location>
</feature>
<evidence type="ECO:0000256" key="1">
    <source>
        <dbReference type="SAM" id="Phobius"/>
    </source>
</evidence>
<dbReference type="STRING" id="478801.Ksed_05230"/>
<sequence>MKALTTLRWSRAPWLALLAVGGTVLFIAGTRFPHSYTADVFSRIDFTLRALAPLTAAGAAYLTAEIAEYVSRHRAGRSWWAGVLRAVWPAVAIPAVVYSSALAWGLIVKAGALPSPATWAMAGLNLAALVTWGLVGVLVGSTGQRLAAPVLAVAVHLFYAFLPAMTTPWLRQLPGVQTGCCATDTAPGWGFMATGALFYGLLAVGCVAAGLLSARRWAGLLASLAVAGGAASALAINSTGSDEYVMSVPRTDPLVCQEGHPTVCLWPEHQDRLPQVSQALAQAQQTLTEHGAPALSDRISEHEGDGAGPLGYRRDLSEAPMVTNAAYISLAQQAGREKCGKTGLRSAAVAMALAAGHELKDIYPYEKPPQSMRELSRQPVDQLIARAQRDLLTVAECAR</sequence>
<feature type="transmembrane region" description="Helical" evidence="1">
    <location>
        <begin position="146"/>
        <end position="169"/>
    </location>
</feature>
<dbReference type="AlphaFoldDB" id="C7NL51"/>
<proteinExistence type="predicted"/>
<protein>
    <submittedName>
        <fullName evidence="2">Uncharacterized protein</fullName>
    </submittedName>
</protein>
<accession>C7NL51</accession>
<feature type="transmembrane region" description="Helical" evidence="1">
    <location>
        <begin position="189"/>
        <end position="212"/>
    </location>
</feature>
<dbReference type="RefSeq" id="WP_012802011.1">
    <property type="nucleotide sequence ID" value="NC_013169.1"/>
</dbReference>
<feature type="transmembrane region" description="Helical" evidence="1">
    <location>
        <begin position="217"/>
        <end position="236"/>
    </location>
</feature>
<dbReference type="Proteomes" id="UP000006666">
    <property type="component" value="Chromosome"/>
</dbReference>
<keyword evidence="1" id="KW-1133">Transmembrane helix</keyword>
<dbReference type="EMBL" id="CP001686">
    <property type="protein sequence ID" value="ACV05593.1"/>
    <property type="molecule type" value="Genomic_DNA"/>
</dbReference>
<reference evidence="2 3" key="1">
    <citation type="journal article" date="2009" name="Stand. Genomic Sci.">
        <title>Complete genome sequence of Kytococcus sedentarius type strain (541).</title>
        <authorList>
            <person name="Sims D."/>
            <person name="Brettin T."/>
            <person name="Detter J.C."/>
            <person name="Han C."/>
            <person name="Lapidus A."/>
            <person name="Copeland A."/>
            <person name="Glavina Del Rio T."/>
            <person name="Nolan M."/>
            <person name="Chen F."/>
            <person name="Lucas S."/>
            <person name="Tice H."/>
            <person name="Cheng J.F."/>
            <person name="Bruce D."/>
            <person name="Goodwin L."/>
            <person name="Pitluck S."/>
            <person name="Ovchinnikova G."/>
            <person name="Pati A."/>
            <person name="Ivanova N."/>
            <person name="Mavrommatis K."/>
            <person name="Chen A."/>
            <person name="Palaniappan K."/>
            <person name="D'haeseleer P."/>
            <person name="Chain P."/>
            <person name="Bristow J."/>
            <person name="Eisen J.A."/>
            <person name="Markowitz V."/>
            <person name="Hugenholtz P."/>
            <person name="Schneider S."/>
            <person name="Goker M."/>
            <person name="Pukall R."/>
            <person name="Kyrpides N.C."/>
            <person name="Klenk H.P."/>
        </authorList>
    </citation>
    <scope>NUCLEOTIDE SEQUENCE [LARGE SCALE GENOMIC DNA]</scope>
    <source>
        <strain evidence="3">ATCC 14392 / DSM 20547 / JCM 11482 / CCUG 33030 / NBRC 15357 / NCTC 11040 / CCM 314 / 541</strain>
    </source>
</reference>
<dbReference type="KEGG" id="kse:Ksed_05230"/>
<feature type="transmembrane region" description="Helical" evidence="1">
    <location>
        <begin position="119"/>
        <end position="139"/>
    </location>
</feature>
<keyword evidence="1" id="KW-0472">Membrane</keyword>